<comment type="similarity">
    <text evidence="1">Belongs to the plant acyltransferase family.</text>
</comment>
<accession>A0A8J5H6T5</accession>
<organism evidence="4 5">
    <name type="scientific">Zingiber officinale</name>
    <name type="common">Ginger</name>
    <name type="synonym">Amomum zingiber</name>
    <dbReference type="NCBI Taxonomy" id="94328"/>
    <lineage>
        <taxon>Eukaryota</taxon>
        <taxon>Viridiplantae</taxon>
        <taxon>Streptophyta</taxon>
        <taxon>Embryophyta</taxon>
        <taxon>Tracheophyta</taxon>
        <taxon>Spermatophyta</taxon>
        <taxon>Magnoliopsida</taxon>
        <taxon>Liliopsida</taxon>
        <taxon>Zingiberales</taxon>
        <taxon>Zingiberaceae</taxon>
        <taxon>Zingiber</taxon>
    </lineage>
</organism>
<evidence type="ECO:0000256" key="3">
    <source>
        <dbReference type="ARBA" id="ARBA00023315"/>
    </source>
</evidence>
<name>A0A8J5H6T5_ZINOF</name>
<keyword evidence="3" id="KW-0012">Acyltransferase</keyword>
<dbReference type="InterPro" id="IPR050317">
    <property type="entry name" value="Plant_Fungal_Acyltransferase"/>
</dbReference>
<dbReference type="PANTHER" id="PTHR31642:SF5">
    <property type="entry name" value="OS01G0104900 PROTEIN"/>
    <property type="match status" value="1"/>
</dbReference>
<dbReference type="Gene3D" id="3.30.559.10">
    <property type="entry name" value="Chloramphenicol acetyltransferase-like domain"/>
    <property type="match status" value="1"/>
</dbReference>
<gene>
    <name evidence="4" type="ORF">ZIOFF_028640</name>
</gene>
<reference evidence="4 5" key="1">
    <citation type="submission" date="2020-08" db="EMBL/GenBank/DDBJ databases">
        <title>Plant Genome Project.</title>
        <authorList>
            <person name="Zhang R.-G."/>
        </authorList>
    </citation>
    <scope>NUCLEOTIDE SEQUENCE [LARGE SCALE GENOMIC DNA]</scope>
    <source>
        <tissue evidence="4">Rhizome</tissue>
    </source>
</reference>
<evidence type="ECO:0000313" key="4">
    <source>
        <dbReference type="EMBL" id="KAG6510615.1"/>
    </source>
</evidence>
<evidence type="ECO:0000256" key="2">
    <source>
        <dbReference type="ARBA" id="ARBA00022679"/>
    </source>
</evidence>
<proteinExistence type="inferred from homology"/>
<comment type="caution">
    <text evidence="4">The sequence shown here is derived from an EMBL/GenBank/DDBJ whole genome shotgun (WGS) entry which is preliminary data.</text>
</comment>
<dbReference type="EMBL" id="JACMSC010000008">
    <property type="protein sequence ID" value="KAG6510615.1"/>
    <property type="molecule type" value="Genomic_DNA"/>
</dbReference>
<protein>
    <submittedName>
        <fullName evidence="4">Uncharacterized protein</fullName>
    </submittedName>
</protein>
<dbReference type="PANTHER" id="PTHR31642">
    <property type="entry name" value="TRICHOTHECENE 3-O-ACETYLTRANSFERASE"/>
    <property type="match status" value="1"/>
</dbReference>
<keyword evidence="5" id="KW-1185">Reference proteome</keyword>
<sequence length="254" mass="28353">MSKIPQSHHHLVLPIEDESTIVRVESKVPASVLPTTSTTKIPTPIIKLDRNVAPSVIMCQLLFGSSFSHPDWVRRKLRTSNFTVLQPFSIGSIHSHEDHPRLLLPYPTHLVRPCGPTPSHSLYLSNLNDQPILHFSIKYLYVYRTSIPADALASSLAKALVEYYPLAGRLIPAGEKLEINCNAQGAVLAEAHAQLTVDDFLRDAGQPHQSWRKLLYQPPAGAFLDIPPLVIQVTTQKQSSPLFQENESTSFWFP</sequence>
<evidence type="ECO:0000256" key="1">
    <source>
        <dbReference type="ARBA" id="ARBA00009861"/>
    </source>
</evidence>
<dbReference type="Pfam" id="PF02458">
    <property type="entry name" value="Transferase"/>
    <property type="match status" value="1"/>
</dbReference>
<dbReference type="AlphaFoldDB" id="A0A8J5H6T5"/>
<evidence type="ECO:0000313" key="5">
    <source>
        <dbReference type="Proteomes" id="UP000734854"/>
    </source>
</evidence>
<dbReference type="GO" id="GO:0016747">
    <property type="term" value="F:acyltransferase activity, transferring groups other than amino-acyl groups"/>
    <property type="evidence" value="ECO:0007669"/>
    <property type="project" value="TreeGrafter"/>
</dbReference>
<keyword evidence="2" id="KW-0808">Transferase</keyword>
<dbReference type="Proteomes" id="UP000734854">
    <property type="component" value="Unassembled WGS sequence"/>
</dbReference>
<dbReference type="InterPro" id="IPR023213">
    <property type="entry name" value="CAT-like_dom_sf"/>
</dbReference>